<dbReference type="CDD" id="cd01647">
    <property type="entry name" value="RT_LTR"/>
    <property type="match status" value="1"/>
</dbReference>
<dbReference type="GO" id="GO:0006310">
    <property type="term" value="P:DNA recombination"/>
    <property type="evidence" value="ECO:0007669"/>
    <property type="project" value="UniProtKB-KW"/>
</dbReference>
<dbReference type="Gene3D" id="3.30.70.270">
    <property type="match status" value="2"/>
</dbReference>
<dbReference type="GO" id="GO:0003676">
    <property type="term" value="F:nucleic acid binding"/>
    <property type="evidence" value="ECO:0007669"/>
    <property type="project" value="InterPro"/>
</dbReference>
<protein>
    <recommendedName>
        <fullName evidence="3">RNase H type-1 domain-containing protein</fullName>
    </recommendedName>
</protein>
<organism evidence="4 5">
    <name type="scientific">Rubroshorea leprosula</name>
    <dbReference type="NCBI Taxonomy" id="152421"/>
    <lineage>
        <taxon>Eukaryota</taxon>
        <taxon>Viridiplantae</taxon>
        <taxon>Streptophyta</taxon>
        <taxon>Embryophyta</taxon>
        <taxon>Tracheophyta</taxon>
        <taxon>Spermatophyta</taxon>
        <taxon>Magnoliopsida</taxon>
        <taxon>eudicotyledons</taxon>
        <taxon>Gunneridae</taxon>
        <taxon>Pentapetalae</taxon>
        <taxon>rosids</taxon>
        <taxon>malvids</taxon>
        <taxon>Malvales</taxon>
        <taxon>Dipterocarpaceae</taxon>
        <taxon>Rubroshorea</taxon>
    </lineage>
</organism>
<name>A0AAV5M9J7_9ROSI</name>
<dbReference type="PANTHER" id="PTHR48475:SF2">
    <property type="entry name" value="RIBONUCLEASE H"/>
    <property type="match status" value="1"/>
</dbReference>
<dbReference type="SUPFAM" id="SSF53098">
    <property type="entry name" value="Ribonuclease H-like"/>
    <property type="match status" value="1"/>
</dbReference>
<feature type="region of interest" description="Disordered" evidence="2">
    <location>
        <begin position="83"/>
        <end position="122"/>
    </location>
</feature>
<dbReference type="InterPro" id="IPR002156">
    <property type="entry name" value="RNaseH_domain"/>
</dbReference>
<gene>
    <name evidence="4" type="ORF">SLEP1_g53490</name>
</gene>
<feature type="compositionally biased region" description="Basic and acidic residues" evidence="2">
    <location>
        <begin position="83"/>
        <end position="99"/>
    </location>
</feature>
<dbReference type="GO" id="GO:0004523">
    <property type="term" value="F:RNA-DNA hybrid ribonuclease activity"/>
    <property type="evidence" value="ECO:0007669"/>
    <property type="project" value="InterPro"/>
</dbReference>
<dbReference type="Pfam" id="PF13456">
    <property type="entry name" value="RVT_3"/>
    <property type="match status" value="1"/>
</dbReference>
<proteinExistence type="predicted"/>
<feature type="compositionally biased region" description="Basic residues" evidence="2">
    <location>
        <begin position="100"/>
        <end position="111"/>
    </location>
</feature>
<evidence type="ECO:0000256" key="2">
    <source>
        <dbReference type="SAM" id="MobiDB-lite"/>
    </source>
</evidence>
<comment type="caution">
    <text evidence="4">The sequence shown here is derived from an EMBL/GenBank/DDBJ whole genome shotgun (WGS) entry which is preliminary data.</text>
</comment>
<dbReference type="Gene3D" id="3.10.10.10">
    <property type="entry name" value="HIV Type 1 Reverse Transcriptase, subunit A, domain 1"/>
    <property type="match status" value="1"/>
</dbReference>
<reference evidence="4 5" key="1">
    <citation type="journal article" date="2021" name="Commun. Biol.">
        <title>The genome of Shorea leprosula (Dipterocarpaceae) highlights the ecological relevance of drought in aseasonal tropical rainforests.</title>
        <authorList>
            <person name="Ng K.K.S."/>
            <person name="Kobayashi M.J."/>
            <person name="Fawcett J.A."/>
            <person name="Hatakeyama M."/>
            <person name="Paape T."/>
            <person name="Ng C.H."/>
            <person name="Ang C.C."/>
            <person name="Tnah L.H."/>
            <person name="Lee C.T."/>
            <person name="Nishiyama T."/>
            <person name="Sese J."/>
            <person name="O'Brien M.J."/>
            <person name="Copetti D."/>
            <person name="Mohd Noor M.I."/>
            <person name="Ong R.C."/>
            <person name="Putra M."/>
            <person name="Sireger I.Z."/>
            <person name="Indrioko S."/>
            <person name="Kosugi Y."/>
            <person name="Izuno A."/>
            <person name="Isagi Y."/>
            <person name="Lee S.L."/>
            <person name="Shimizu K.K."/>
        </authorList>
    </citation>
    <scope>NUCLEOTIDE SEQUENCE [LARGE SCALE GENOMIC DNA]</scope>
    <source>
        <strain evidence="4">214</strain>
    </source>
</reference>
<evidence type="ECO:0000259" key="3">
    <source>
        <dbReference type="PROSITE" id="PS50879"/>
    </source>
</evidence>
<evidence type="ECO:0000256" key="1">
    <source>
        <dbReference type="ARBA" id="ARBA00023172"/>
    </source>
</evidence>
<dbReference type="SUPFAM" id="SSF56672">
    <property type="entry name" value="DNA/RNA polymerases"/>
    <property type="match status" value="1"/>
</dbReference>
<dbReference type="Gene3D" id="2.40.70.10">
    <property type="entry name" value="Acid Proteases"/>
    <property type="match status" value="1"/>
</dbReference>
<feature type="domain" description="RNase H type-1" evidence="3">
    <location>
        <begin position="733"/>
        <end position="862"/>
    </location>
</feature>
<dbReference type="InterPro" id="IPR036397">
    <property type="entry name" value="RNaseH_sf"/>
</dbReference>
<dbReference type="Proteomes" id="UP001054252">
    <property type="component" value="Unassembled WGS sequence"/>
</dbReference>
<dbReference type="Pfam" id="PF00078">
    <property type="entry name" value="RVT_1"/>
    <property type="match status" value="1"/>
</dbReference>
<dbReference type="InterPro" id="IPR043128">
    <property type="entry name" value="Rev_trsase/Diguanyl_cyclase"/>
</dbReference>
<dbReference type="PANTHER" id="PTHR48475">
    <property type="entry name" value="RIBONUCLEASE H"/>
    <property type="match status" value="1"/>
</dbReference>
<dbReference type="InterPro" id="IPR043502">
    <property type="entry name" value="DNA/RNA_pol_sf"/>
</dbReference>
<keyword evidence="1" id="KW-0233">DNA recombination</keyword>
<dbReference type="InterPro" id="IPR012337">
    <property type="entry name" value="RNaseH-like_sf"/>
</dbReference>
<dbReference type="InterPro" id="IPR000477">
    <property type="entry name" value="RT_dom"/>
</dbReference>
<dbReference type="Gene3D" id="3.30.420.10">
    <property type="entry name" value="Ribonuclease H-like superfamily/Ribonuclease H"/>
    <property type="match status" value="1"/>
</dbReference>
<dbReference type="Pfam" id="PF17919">
    <property type="entry name" value="RT_RNaseH_2"/>
    <property type="match status" value="1"/>
</dbReference>
<evidence type="ECO:0000313" key="5">
    <source>
        <dbReference type="Proteomes" id="UP001054252"/>
    </source>
</evidence>
<accession>A0AAV5M9J7</accession>
<dbReference type="InterPro" id="IPR041577">
    <property type="entry name" value="RT_RNaseH_2"/>
</dbReference>
<sequence length="895" mass="101616">MAMGKILSRLILDDPLIPLLNRGEQPAAVVATRNSPALTLLHDLKPGRFLDDLLENPSKSWNEVNDRSASFILSEDLQSSKWRVDDKQSKEHKQLEAREKKKKQKIQHWVKRPPPQTHEYPRADKSKYCDFHQGYGHNTDDCQSLKDKNIPNLKDRDKDINSAATKIITSGIPLLSGTSNMISGDMHSGGQSTRAREEPNIVMPYANPFVATMHIGNHNVNKVFIDTSSSPDILYWSCFQKMQLNSASMQRYEGPIYGFNNQPVPVKGVITLPIYVGTEPRFRMASVSFLVVKMESAYNAIIGRATLCKLKAVISQPHLCMKFPTPQGIRMLKGNQKMARAYYHDTFKKVEPAPMPKLLLWLLDQTNQMKCLEFRRSWQSTSLALTRPEDPWWVNYSQWVSNPVLVKKPNGKWRMCIDFTNLNDACPKDPHPLPNVEKLVKRAAGHERMRFLDASSGYHQVQLWLDNQEKTAFYAGDAIYCYVMMPFGLKNAGATYQKLVQVIFKLQIGQNIEMRLNPLKCMFAVESGKFLGYVVSKKGIEVNSNKVVVVQQMEPSKTVQDVQRLTGHLAALHRFIVRSAEKCLPFFRALREPKSFQWTNECQQAFDELKQYLASPPLLSKPVEGERLYLYLGITDEAVSSILLREQDKQQKPICYISKVLAYFQSHEIIIYTNLPLKKILQKPELSSWLIGWAVELSKYDLKFQPRTAIKGQTLADFIVECHPPTVEEVLPVGPVWALFVDEATSVEGSEAGAVLIGPNGFKSEQGLRFSFKTMNNAAEYEALIYGLKLASDLRAQHIRVFSDSQLVVNQVNGSCDVRDPQLGRYASMVSKMKAKFISFQIDKIPRADNRRADELSKLASSHDINPHRTTIVEILDALSYTDLRDECLLLSTDP</sequence>
<dbReference type="PROSITE" id="PS50879">
    <property type="entry name" value="RNASE_H_1"/>
    <property type="match status" value="1"/>
</dbReference>
<dbReference type="EMBL" id="BPVZ01000209">
    <property type="protein sequence ID" value="GKV46508.1"/>
    <property type="molecule type" value="Genomic_DNA"/>
</dbReference>
<evidence type="ECO:0000313" key="4">
    <source>
        <dbReference type="EMBL" id="GKV46508.1"/>
    </source>
</evidence>
<dbReference type="AlphaFoldDB" id="A0AAV5M9J7"/>
<keyword evidence="5" id="KW-1185">Reference proteome</keyword>
<dbReference type="CDD" id="cd09279">
    <property type="entry name" value="RNase_HI_like"/>
    <property type="match status" value="1"/>
</dbReference>
<dbReference type="InterPro" id="IPR021109">
    <property type="entry name" value="Peptidase_aspartic_dom_sf"/>
</dbReference>